<dbReference type="PANTHER" id="PTHR16193:SF0">
    <property type="entry name" value="TETRATRICOPEPTIDE REPEAT PROTEIN 27"/>
    <property type="match status" value="1"/>
</dbReference>
<accession>A0A2V0NKG6</accession>
<protein>
    <submittedName>
        <fullName evidence="5">Uncharacterized protein</fullName>
    </submittedName>
</protein>
<feature type="compositionally biased region" description="Low complexity" evidence="4">
    <location>
        <begin position="819"/>
        <end position="831"/>
    </location>
</feature>
<evidence type="ECO:0000313" key="5">
    <source>
        <dbReference type="EMBL" id="GBF87798.1"/>
    </source>
</evidence>
<proteinExistence type="predicted"/>
<keyword evidence="1" id="KW-0677">Repeat</keyword>
<dbReference type="FunCoup" id="A0A2V0NKG6">
    <property type="interactions" value="2047"/>
</dbReference>
<evidence type="ECO:0000256" key="1">
    <source>
        <dbReference type="ARBA" id="ARBA00022737"/>
    </source>
</evidence>
<dbReference type="SUPFAM" id="SSF48452">
    <property type="entry name" value="TPR-like"/>
    <property type="match status" value="2"/>
</dbReference>
<dbReference type="Proteomes" id="UP000247498">
    <property type="component" value="Unassembled WGS sequence"/>
</dbReference>
<name>A0A2V0NKG6_9CHLO</name>
<dbReference type="Pfam" id="PF13432">
    <property type="entry name" value="TPR_16"/>
    <property type="match status" value="1"/>
</dbReference>
<dbReference type="PROSITE" id="PS50005">
    <property type="entry name" value="TPR"/>
    <property type="match status" value="1"/>
</dbReference>
<sequence length="1022" mass="103563">MEWQFCDLLDSLAANGSGALLAPAAAAAAAADRAAAAAAAAQLLSPSGGGGGGGGAAASDGTADGGAAETMTTAAEAYFGGLRARVASALAAAAAGDAAAVRGVLAAGIECLCAFLQHNVTGPMQPPAAPLWRRAGDAATVAAAAVAPGRERVDPDERWVASELEVDGEDLVGRLSAADRLLAALVCLAEPLGLATAAGPKRDDSGGSGGGEADGEAGTGAARLEEAERAAAPPPAGLGAWPWWAARALLLQQQALSGRSATVRSALLAATRAAVAWAQSLASSPAFAPHAAPGAAAAAAALLAAAAHLEAARARQTYGDVSDSKRHLDEAARALGVEVSVTGALGRRTAHQVDPKAQLVASLSAVGGGAGGAAGSAAAGGAGTAAAGAGPELDVPVSKLQLDDGGVDKEMEGLEDDSGVFAAPVIEGAAPPGAAQPGAPPRAPPRARGASGAEQALLLGWAAQVRRATSADELQQWEMAPYIEAVLVQPRSQWALQQAARLLKARHERTRGRTRERALLALERLCAAAAGGAGGGGPGADVRRAWAFGVAFPLWPLLRKELAELHIAMGFPGPALSIYEDLHMWDQLIVCYQLLGKKAAALDAIHARLEATPDDAKLWCALGDVTGDASHYETAWLRSGRRSARARRSAARAALKQKDWPAAAAHFEAALALSPLHPDCWFSLGYCYLRTERQDKARQAFTKLTQLEPDHGEGWANLAALWLQAGQWAQALNASSQAVRHKRESWQAWENYAHAALRAGAPLQAARGVGMVLQLSEGHRLPVTLLAGVVEALEQEGARLGPDGGGANGAAHGSTGGSQAADQQEQQQQEQQEAEEEEEAMEAPDELLGLLSLSQSLPGSETPSAADGAPALAGDAAAAAATHAHAQAVAAAGAALKAATAAPGAPAEVWGLLGRWYALAGEAVSAKEALLKHVRALQGSSFARDRPAFEAMAGASLRLADAYARLGAPRELAAARMHLRGVLRQSEAEFGGAELHAQLAAKLAEVEAAEAAAKAAALGAPA</sequence>
<keyword evidence="6" id="KW-1185">Reference proteome</keyword>
<dbReference type="SMART" id="SM00028">
    <property type="entry name" value="TPR"/>
    <property type="match status" value="4"/>
</dbReference>
<organism evidence="5 6">
    <name type="scientific">Raphidocelis subcapitata</name>
    <dbReference type="NCBI Taxonomy" id="307507"/>
    <lineage>
        <taxon>Eukaryota</taxon>
        <taxon>Viridiplantae</taxon>
        <taxon>Chlorophyta</taxon>
        <taxon>core chlorophytes</taxon>
        <taxon>Chlorophyceae</taxon>
        <taxon>CS clade</taxon>
        <taxon>Sphaeropleales</taxon>
        <taxon>Selenastraceae</taxon>
        <taxon>Raphidocelis</taxon>
    </lineage>
</organism>
<evidence type="ECO:0000256" key="4">
    <source>
        <dbReference type="SAM" id="MobiDB-lite"/>
    </source>
</evidence>
<evidence type="ECO:0000256" key="3">
    <source>
        <dbReference type="PROSITE-ProRule" id="PRU00339"/>
    </source>
</evidence>
<feature type="compositionally biased region" description="Low complexity" evidence="4">
    <location>
        <begin position="428"/>
        <end position="437"/>
    </location>
</feature>
<dbReference type="STRING" id="307507.A0A2V0NKG6"/>
<feature type="region of interest" description="Disordered" evidence="4">
    <location>
        <begin position="428"/>
        <end position="448"/>
    </location>
</feature>
<dbReference type="EMBL" id="BDRX01000002">
    <property type="protein sequence ID" value="GBF87798.1"/>
    <property type="molecule type" value="Genomic_DNA"/>
</dbReference>
<feature type="repeat" description="TPR" evidence="3">
    <location>
        <begin position="678"/>
        <end position="711"/>
    </location>
</feature>
<dbReference type="Gene3D" id="1.25.40.10">
    <property type="entry name" value="Tetratricopeptide repeat domain"/>
    <property type="match status" value="1"/>
</dbReference>
<feature type="compositionally biased region" description="Acidic residues" evidence="4">
    <location>
        <begin position="832"/>
        <end position="843"/>
    </location>
</feature>
<dbReference type="InterPro" id="IPR019734">
    <property type="entry name" value="TPR_rpt"/>
</dbReference>
<dbReference type="InParanoid" id="A0A2V0NKG6"/>
<feature type="region of interest" description="Disordered" evidence="4">
    <location>
        <begin position="798"/>
        <end position="843"/>
    </location>
</feature>
<evidence type="ECO:0000256" key="2">
    <source>
        <dbReference type="ARBA" id="ARBA00022803"/>
    </source>
</evidence>
<dbReference type="AlphaFoldDB" id="A0A2V0NKG6"/>
<reference evidence="5 6" key="1">
    <citation type="journal article" date="2018" name="Sci. Rep.">
        <title>Raphidocelis subcapitata (=Pseudokirchneriella subcapitata) provides an insight into genome evolution and environmental adaptations in the Sphaeropleales.</title>
        <authorList>
            <person name="Suzuki S."/>
            <person name="Yamaguchi H."/>
            <person name="Nakajima N."/>
            <person name="Kawachi M."/>
        </authorList>
    </citation>
    <scope>NUCLEOTIDE SEQUENCE [LARGE SCALE GENOMIC DNA]</scope>
    <source>
        <strain evidence="5 6">NIES-35</strain>
    </source>
</reference>
<dbReference type="OrthoDB" id="1936594at2759"/>
<dbReference type="PANTHER" id="PTHR16193">
    <property type="entry name" value="TETRATRICOPEPTIDE REPEAT PROTEIN 27"/>
    <property type="match status" value="1"/>
</dbReference>
<feature type="region of interest" description="Disordered" evidence="4">
    <location>
        <begin position="197"/>
        <end position="222"/>
    </location>
</feature>
<keyword evidence="2 3" id="KW-0802">TPR repeat</keyword>
<evidence type="ECO:0000313" key="6">
    <source>
        <dbReference type="Proteomes" id="UP000247498"/>
    </source>
</evidence>
<comment type="caution">
    <text evidence="5">The sequence shown here is derived from an EMBL/GenBank/DDBJ whole genome shotgun (WGS) entry which is preliminary data.</text>
</comment>
<dbReference type="InterPro" id="IPR044244">
    <property type="entry name" value="TTC27/Emw1"/>
</dbReference>
<gene>
    <name evidence="5" type="ORF">Rsub_00509</name>
</gene>
<dbReference type="InterPro" id="IPR011990">
    <property type="entry name" value="TPR-like_helical_dom_sf"/>
</dbReference>